<keyword evidence="2 3" id="KW-0067">ATP-binding</keyword>
<evidence type="ECO:0000256" key="2">
    <source>
        <dbReference type="ARBA" id="ARBA00022840"/>
    </source>
</evidence>
<organism evidence="6 7">
    <name type="scientific">Prosthecochloris aestuarii (strain DSM 271 / SK 413)</name>
    <dbReference type="NCBI Taxonomy" id="290512"/>
    <lineage>
        <taxon>Bacteria</taxon>
        <taxon>Pseudomonadati</taxon>
        <taxon>Chlorobiota</taxon>
        <taxon>Chlorobiia</taxon>
        <taxon>Chlorobiales</taxon>
        <taxon>Chlorobiaceae</taxon>
        <taxon>Prosthecochloris</taxon>
    </lineage>
</organism>
<feature type="domain" description="AAA+ ATPase" evidence="5">
    <location>
        <begin position="343"/>
        <end position="465"/>
    </location>
</feature>
<keyword evidence="3 6" id="KW-0378">Hydrolase</keyword>
<evidence type="ECO:0000259" key="4">
    <source>
        <dbReference type="SMART" id="SM00278"/>
    </source>
</evidence>
<dbReference type="Gene3D" id="3.40.50.300">
    <property type="entry name" value="P-loop containing nucleotide triphosphate hydrolases"/>
    <property type="match status" value="2"/>
</dbReference>
<dbReference type="HAMAP" id="MF_01488">
    <property type="entry name" value="RecD2"/>
    <property type="match status" value="1"/>
</dbReference>
<sequence length="728" mass="78582">MSSGTGGGMDERCTGVVERVVFHSQESGFTVLRVRIDECSDPVTVTGVLPVVSEGESVDGRGSWVHDRRYGLQFQTVELAVVPPATEEGIERYLASGMVRGIGSHFARTLVRAFGPEVFSVIEKDPERMLELPGIGKKRMQMVVEAWDEQKAVRDIMVFLQSHGVGTARAVRIYKTYGDQAIQIVSRNPYRLVLDIQGIGFRTADAIASTLGIEPNSLVRAQAGIRHVLVELSGDGHCAIRRPELLSAALRLLGIGEEIISEALKEEIIRGAIVQEEIDGSECCFPANLFRAESTVASRIASLCGGKLPWGDVDADDAIAWVGTSTGLELSPSQASAVQTAVASKVLVITGGPGVGKTTLVNSILSILKREDIKVALCAPTGRAAKRLSESTGMDASTIHRLLEFDPCSFDFKHNRTNPVRADLVVVDEASMIDIVLMQKLLLAVPDDAALIIVGDVDQLPSVGPGSVLSDIITSGAVPVVRLTEIFRQAEASRIIVNAHRINRGELPVNPESTETSDFYLVPASGPADIFSKVMQLVLERIPAKFAMDPVRDIQVLTPMNKGGLGTLALNSALQKALNPSSKDGISRFGTMFAQGDKVIQQVNNYDKEVFNGDIGMISSLDADGKKLTVLFGSNTIDYEFGELDELSLAYATTIHKSQGSEYPAVIIPLSMQHLMLLQRNLLYTAVTRGRRLVMVIAESNAVLKAVRNGSAGGRLTNLAERLRAEFR</sequence>
<comment type="catalytic activity">
    <reaction evidence="3">
        <text>ATP + H2O = ADP + phosphate + H(+)</text>
        <dbReference type="Rhea" id="RHEA:13065"/>
        <dbReference type="ChEBI" id="CHEBI:15377"/>
        <dbReference type="ChEBI" id="CHEBI:15378"/>
        <dbReference type="ChEBI" id="CHEBI:30616"/>
        <dbReference type="ChEBI" id="CHEBI:43474"/>
        <dbReference type="ChEBI" id="CHEBI:456216"/>
        <dbReference type="EC" id="5.6.2.3"/>
    </reaction>
</comment>
<dbReference type="GO" id="GO:0003677">
    <property type="term" value="F:DNA binding"/>
    <property type="evidence" value="ECO:0007669"/>
    <property type="project" value="UniProtKB-UniRule"/>
</dbReference>
<evidence type="ECO:0000256" key="1">
    <source>
        <dbReference type="ARBA" id="ARBA00022741"/>
    </source>
</evidence>
<keyword evidence="7" id="KW-1185">Reference proteome</keyword>
<dbReference type="Pfam" id="PF18335">
    <property type="entry name" value="SH3_13"/>
    <property type="match status" value="1"/>
</dbReference>
<dbReference type="Proteomes" id="UP000002725">
    <property type="component" value="Chromosome"/>
</dbReference>
<dbReference type="GO" id="GO:0043139">
    <property type="term" value="F:5'-3' DNA helicase activity"/>
    <property type="evidence" value="ECO:0007669"/>
    <property type="project" value="UniProtKB-UniRule"/>
</dbReference>
<dbReference type="InterPro" id="IPR050534">
    <property type="entry name" value="Coronavir_polyprotein_1ab"/>
</dbReference>
<dbReference type="Gene3D" id="1.10.150.20">
    <property type="entry name" value="5' to 3' exonuclease, C-terminal subdomain"/>
    <property type="match status" value="1"/>
</dbReference>
<dbReference type="GO" id="GO:0017116">
    <property type="term" value="F:single-stranded DNA helicase activity"/>
    <property type="evidence" value="ECO:0007669"/>
    <property type="project" value="TreeGrafter"/>
</dbReference>
<dbReference type="GO" id="GO:0016887">
    <property type="term" value="F:ATP hydrolysis activity"/>
    <property type="evidence" value="ECO:0007669"/>
    <property type="project" value="RHEA"/>
</dbReference>
<dbReference type="Gene3D" id="2.30.30.940">
    <property type="match status" value="1"/>
</dbReference>
<dbReference type="InterPro" id="IPR027785">
    <property type="entry name" value="UvrD-like_helicase_C"/>
</dbReference>
<keyword evidence="3" id="KW-0238">DNA-binding</keyword>
<dbReference type="GO" id="GO:0009338">
    <property type="term" value="C:exodeoxyribonuclease V complex"/>
    <property type="evidence" value="ECO:0007669"/>
    <property type="project" value="TreeGrafter"/>
</dbReference>
<dbReference type="InterPro" id="IPR029493">
    <property type="entry name" value="RecD2-like_HHH"/>
</dbReference>
<dbReference type="SUPFAM" id="SSF52540">
    <property type="entry name" value="P-loop containing nucleoside triphosphate hydrolases"/>
    <property type="match status" value="1"/>
</dbReference>
<dbReference type="AlphaFoldDB" id="B4S6G0"/>
<proteinExistence type="inferred from homology"/>
<protein>
    <recommendedName>
        <fullName evidence="3">ATP-dependent RecD2 DNA helicase</fullName>
        <ecNumber evidence="3">5.6.2.3</ecNumber>
    </recommendedName>
    <alternativeName>
        <fullName evidence="3">DNA 5'-3' helicase subunit RecD2</fullName>
    </alternativeName>
</protein>
<dbReference type="Pfam" id="PF14490">
    <property type="entry name" value="HHH_RecD2"/>
    <property type="match status" value="1"/>
</dbReference>
<dbReference type="InterPro" id="IPR027417">
    <property type="entry name" value="P-loop_NTPase"/>
</dbReference>
<dbReference type="CDD" id="cd17933">
    <property type="entry name" value="DEXSc_RecD-like"/>
    <property type="match status" value="1"/>
</dbReference>
<dbReference type="InterPro" id="IPR006345">
    <property type="entry name" value="RecD2"/>
</dbReference>
<dbReference type="NCBIfam" id="TIGR01448">
    <property type="entry name" value="recD_rel"/>
    <property type="match status" value="1"/>
</dbReference>
<dbReference type="InterPro" id="IPR055446">
    <property type="entry name" value="RecD2_N_OB"/>
</dbReference>
<reference evidence="6" key="1">
    <citation type="submission" date="2008-06" db="EMBL/GenBank/DDBJ databases">
        <title>Complete sequence of chromosome of Prosthecochloris aestuarii DSM 271.</title>
        <authorList>
            <consortium name="US DOE Joint Genome Institute"/>
            <person name="Lucas S."/>
            <person name="Copeland A."/>
            <person name="Lapidus A."/>
            <person name="Glavina del Rio T."/>
            <person name="Dalin E."/>
            <person name="Tice H."/>
            <person name="Bruce D."/>
            <person name="Goodwin L."/>
            <person name="Pitluck S."/>
            <person name="Schmutz J."/>
            <person name="Larimer F."/>
            <person name="Land M."/>
            <person name="Hauser L."/>
            <person name="Kyrpides N."/>
            <person name="Anderson I."/>
            <person name="Liu Z."/>
            <person name="Li T."/>
            <person name="Zhao F."/>
            <person name="Overmann J."/>
            <person name="Bryant D.A."/>
            <person name="Richardson P."/>
        </authorList>
    </citation>
    <scope>NUCLEOTIDE SEQUENCE [LARGE SCALE GENOMIC DNA]</scope>
    <source>
        <strain evidence="6">DSM 271</strain>
    </source>
</reference>
<feature type="domain" description="Helix-hairpin-helix DNA-binding motif class 1" evidence="4">
    <location>
        <begin position="127"/>
        <end position="146"/>
    </location>
</feature>
<keyword evidence="1 3" id="KW-0547">Nucleotide-binding</keyword>
<evidence type="ECO:0000259" key="5">
    <source>
        <dbReference type="SMART" id="SM00382"/>
    </source>
</evidence>
<dbReference type="GO" id="GO:0005524">
    <property type="term" value="F:ATP binding"/>
    <property type="evidence" value="ECO:0007669"/>
    <property type="project" value="UniProtKB-UniRule"/>
</dbReference>
<evidence type="ECO:0000256" key="3">
    <source>
        <dbReference type="HAMAP-Rule" id="MF_01488"/>
    </source>
</evidence>
<evidence type="ECO:0000313" key="7">
    <source>
        <dbReference type="Proteomes" id="UP000002725"/>
    </source>
</evidence>
<dbReference type="eggNOG" id="COG0507">
    <property type="taxonomic scope" value="Bacteria"/>
</dbReference>
<dbReference type="Pfam" id="PF13538">
    <property type="entry name" value="UvrD_C_2"/>
    <property type="match status" value="1"/>
</dbReference>
<dbReference type="HOGENOM" id="CLU_007524_0_3_10"/>
<dbReference type="Gene3D" id="1.10.10.2220">
    <property type="match status" value="1"/>
</dbReference>
<dbReference type="KEGG" id="paa:Paes_0667"/>
<feature type="domain" description="Helix-hairpin-helix DNA-binding motif class 1" evidence="4">
    <location>
        <begin position="191"/>
        <end position="210"/>
    </location>
</feature>
<dbReference type="InterPro" id="IPR010994">
    <property type="entry name" value="RuvA_2-like"/>
</dbReference>
<dbReference type="GO" id="GO:0006310">
    <property type="term" value="P:DNA recombination"/>
    <property type="evidence" value="ECO:0007669"/>
    <property type="project" value="InterPro"/>
</dbReference>
<dbReference type="CDD" id="cd18809">
    <property type="entry name" value="SF1_C_RecD"/>
    <property type="match status" value="1"/>
</dbReference>
<dbReference type="RefSeq" id="WP_012505252.1">
    <property type="nucleotide sequence ID" value="NC_011059.1"/>
</dbReference>
<dbReference type="InterPro" id="IPR041451">
    <property type="entry name" value="RecD2_SH13"/>
</dbReference>
<feature type="binding site" evidence="3">
    <location>
        <begin position="354"/>
        <end position="358"/>
    </location>
    <ligand>
        <name>ATP</name>
        <dbReference type="ChEBI" id="CHEBI:30616"/>
    </ligand>
</feature>
<dbReference type="GO" id="GO:0006281">
    <property type="term" value="P:DNA repair"/>
    <property type="evidence" value="ECO:0007669"/>
    <property type="project" value="InterPro"/>
</dbReference>
<dbReference type="Pfam" id="PF23139">
    <property type="entry name" value="OB_YrrC"/>
    <property type="match status" value="1"/>
</dbReference>
<comment type="similarity">
    <text evidence="3">Belongs to the RecD family. RecD2 subfamily.</text>
</comment>
<dbReference type="InterPro" id="IPR003583">
    <property type="entry name" value="Hlx-hairpin-Hlx_DNA-bd_motif"/>
</dbReference>
<dbReference type="InterPro" id="IPR003593">
    <property type="entry name" value="AAA+_ATPase"/>
</dbReference>
<dbReference type="SMART" id="SM00382">
    <property type="entry name" value="AAA"/>
    <property type="match status" value="1"/>
</dbReference>
<dbReference type="Pfam" id="PF13245">
    <property type="entry name" value="AAA_19"/>
    <property type="match status" value="1"/>
</dbReference>
<dbReference type="Pfam" id="PF14520">
    <property type="entry name" value="HHH_5"/>
    <property type="match status" value="1"/>
</dbReference>
<dbReference type="PANTHER" id="PTHR43788">
    <property type="entry name" value="DNA2/NAM7 HELICASE FAMILY MEMBER"/>
    <property type="match status" value="1"/>
</dbReference>
<dbReference type="PANTHER" id="PTHR43788:SF6">
    <property type="entry name" value="DNA HELICASE B"/>
    <property type="match status" value="1"/>
</dbReference>
<dbReference type="eggNOG" id="COG0272">
    <property type="taxonomic scope" value="Bacteria"/>
</dbReference>
<dbReference type="STRING" id="290512.Paes_0667"/>
<dbReference type="EC" id="5.6.2.3" evidence="3"/>
<dbReference type="SUPFAM" id="SSF47781">
    <property type="entry name" value="RuvA domain 2-like"/>
    <property type="match status" value="1"/>
</dbReference>
<keyword evidence="3 6" id="KW-0347">Helicase</keyword>
<name>B4S6G0_PROA2</name>
<evidence type="ECO:0000313" key="6">
    <source>
        <dbReference type="EMBL" id="ACF45715.1"/>
    </source>
</evidence>
<keyword evidence="3" id="KW-0413">Isomerase</keyword>
<accession>B4S6G0</accession>
<dbReference type="SMART" id="SM00278">
    <property type="entry name" value="HhH1"/>
    <property type="match status" value="2"/>
</dbReference>
<gene>
    <name evidence="3" type="primary">recD2</name>
    <name evidence="6" type="ordered locus">Paes_0667</name>
</gene>
<dbReference type="EMBL" id="CP001108">
    <property type="protein sequence ID" value="ACF45715.1"/>
    <property type="molecule type" value="Genomic_DNA"/>
</dbReference>
<comment type="function">
    <text evidence="3">DNA-dependent ATPase and ATP-dependent 5'-3' DNA helicase. Has no activity on blunt DNA or DNA with 3'-overhangs, requires at least 10 bases of 5'-ssDNA for helicase activity.</text>
</comment>